<dbReference type="Pfam" id="PF04122">
    <property type="entry name" value="CW_binding_2"/>
    <property type="match status" value="3"/>
</dbReference>
<dbReference type="InterPro" id="IPR051922">
    <property type="entry name" value="Bact_Sporulation_Assoc"/>
</dbReference>
<keyword evidence="4" id="KW-1185">Reference proteome</keyword>
<keyword evidence="1" id="KW-0732">Signal</keyword>
<dbReference type="Proteomes" id="UP000642819">
    <property type="component" value="Unassembled WGS sequence"/>
</dbReference>
<dbReference type="InterPro" id="IPR013693">
    <property type="entry name" value="SpoIID/LytB_N"/>
</dbReference>
<dbReference type="EMBL" id="BMXK01000008">
    <property type="protein sequence ID" value="GHD08283.1"/>
    <property type="molecule type" value="Genomic_DNA"/>
</dbReference>
<name>A0ABQ3GI60_9MICC</name>
<reference evidence="4" key="1">
    <citation type="journal article" date="2019" name="Int. J. Syst. Evol. Microbiol.">
        <title>The Global Catalogue of Microorganisms (GCM) 10K type strain sequencing project: providing services to taxonomists for standard genome sequencing and annotation.</title>
        <authorList>
            <consortium name="The Broad Institute Genomics Platform"/>
            <consortium name="The Broad Institute Genome Sequencing Center for Infectious Disease"/>
            <person name="Wu L."/>
            <person name="Ma J."/>
        </authorList>
    </citation>
    <scope>NUCLEOTIDE SEQUENCE [LARGE SCALE GENOMIC DNA]</scope>
    <source>
        <strain evidence="4">KCTC 19466</strain>
    </source>
</reference>
<evidence type="ECO:0000313" key="4">
    <source>
        <dbReference type="Proteomes" id="UP000642819"/>
    </source>
</evidence>
<comment type="caution">
    <text evidence="3">The sequence shown here is derived from an EMBL/GenBank/DDBJ whole genome shotgun (WGS) entry which is preliminary data.</text>
</comment>
<proteinExistence type="predicted"/>
<dbReference type="NCBIfam" id="TIGR02669">
    <property type="entry name" value="SpoIID_LytB"/>
    <property type="match status" value="1"/>
</dbReference>
<dbReference type="RefSeq" id="WP_189350084.1">
    <property type="nucleotide sequence ID" value="NZ_BMXK01000008.1"/>
</dbReference>
<dbReference type="PANTHER" id="PTHR30032">
    <property type="entry name" value="N-ACETYLMURAMOYL-L-ALANINE AMIDASE-RELATED"/>
    <property type="match status" value="1"/>
</dbReference>
<accession>A0ABQ3GI60</accession>
<dbReference type="PANTHER" id="PTHR30032:SF8">
    <property type="entry name" value="GERMINATION-SPECIFIC N-ACETYLMURAMOYL-L-ALANINE AMIDASE"/>
    <property type="match status" value="1"/>
</dbReference>
<sequence>MNRATSNTISAGPARRRRRGIALASIAALVLAGTAYAAPATRADAATRIPVSFEFDGAGWGHGVGMSQYGAKGRSMNGHSATSILEHYYAPADVTTSATYATSDIHVQLVKTGQTTITPRNGSLRIRVDGRWVVTGSPVVFTADGDYVLVSGGVRARGTQLDVEWQRTRAWPQGSGNTTVTVTGADAGEPGEYRHGRIRVGALDGQVNVLNKLRLNDEYLYGVDEMPSLWGDSALQSQVIAARTYAMRNKASFRPGCACHVFDDSRSQKFSGWEKESQGPEGRYGARWRAAVDATVNTSGGEPTSARVIVHNGGLIDAVYFSSSGGKTRAAASVWGTDVAYLQSRDDPESISSAVGNPYSTWSKTVPQATVAGAFGLGDVVEVRRRNGTDGAVSTATAVSSGGRTASISGVDLRNKLGLRSADVNAVDPVFQTYAVGRIHGPDRYATAAAVSRHGFPSGTDVVYVATGGDYADALVAAPAAAHDGAPLLLTRSASLPAETRTEIERLGPSRIVVVGGRGAVSDAVFAELDRLAAATRRGGADRYATAVEVSAGAFGSAADAYVATGANYPDALSASSVAAAQDRPVLLVRGSAGTVSGTTRDGLRRLGVDRVTVAGGPGAVSASLFDSLAEFSPVRRYGADRYATNRALNGSSTPGYATGSAAYLATGYDYPDALAGAAVAGKNRWSLYLSRTDCVPDATLAHLDASAARSVLLLGGTGVLSGDVAALKAC</sequence>
<organism evidence="3 4">
    <name type="scientific">Zhihengliuella salsuginis</name>
    <dbReference type="NCBI Taxonomy" id="578222"/>
    <lineage>
        <taxon>Bacteria</taxon>
        <taxon>Bacillati</taxon>
        <taxon>Actinomycetota</taxon>
        <taxon>Actinomycetes</taxon>
        <taxon>Micrococcales</taxon>
        <taxon>Micrococcaceae</taxon>
        <taxon>Zhihengliuella</taxon>
    </lineage>
</organism>
<dbReference type="InterPro" id="IPR013486">
    <property type="entry name" value="SpoIID/LytB"/>
</dbReference>
<dbReference type="InterPro" id="IPR007253">
    <property type="entry name" value="Cell_wall-bd_2"/>
</dbReference>
<feature type="domain" description="Sporulation stage II protein D amidase enhancer LytB N-terminal" evidence="2">
    <location>
        <begin position="205"/>
        <end position="296"/>
    </location>
</feature>
<evidence type="ECO:0000259" key="2">
    <source>
        <dbReference type="Pfam" id="PF08486"/>
    </source>
</evidence>
<gene>
    <name evidence="3" type="ORF">GCM10008096_19780</name>
</gene>
<feature type="signal peptide" evidence="1">
    <location>
        <begin position="1"/>
        <end position="37"/>
    </location>
</feature>
<feature type="chain" id="PRO_5045321429" description="Sporulation stage II protein D amidase enhancer LytB N-terminal domain-containing protein" evidence="1">
    <location>
        <begin position="38"/>
        <end position="731"/>
    </location>
</feature>
<protein>
    <recommendedName>
        <fullName evidence="2">Sporulation stage II protein D amidase enhancer LytB N-terminal domain-containing protein</fullName>
    </recommendedName>
</protein>
<evidence type="ECO:0000256" key="1">
    <source>
        <dbReference type="SAM" id="SignalP"/>
    </source>
</evidence>
<dbReference type="Pfam" id="PF08486">
    <property type="entry name" value="SpoIID"/>
    <property type="match status" value="1"/>
</dbReference>
<evidence type="ECO:0000313" key="3">
    <source>
        <dbReference type="EMBL" id="GHD08283.1"/>
    </source>
</evidence>